<dbReference type="AlphaFoldDB" id="A0A511MN18"/>
<keyword evidence="1" id="KW-0732">Signal</keyword>
<dbReference type="Proteomes" id="UP000321424">
    <property type="component" value="Unassembled WGS sequence"/>
</dbReference>
<dbReference type="RefSeq" id="WP_147138497.1">
    <property type="nucleotide sequence ID" value="NZ_BJXA01000052.1"/>
</dbReference>
<evidence type="ECO:0000313" key="3">
    <source>
        <dbReference type="Proteomes" id="UP000321424"/>
    </source>
</evidence>
<sequence length="82" mass="8915">MLEKRLPAAIALAAALVFGAATSQVLADPDDDPVPSDPADAKYMEKIKYCVEILEDDSSRTGQHGDSLAHCLDREFSRLKPE</sequence>
<dbReference type="EMBL" id="BJXA01000052">
    <property type="protein sequence ID" value="GEM41517.1"/>
    <property type="molecule type" value="Genomic_DNA"/>
</dbReference>
<gene>
    <name evidence="2" type="ORF">NN4_60360</name>
</gene>
<protein>
    <submittedName>
        <fullName evidence="2">Uncharacterized protein</fullName>
    </submittedName>
</protein>
<keyword evidence="3" id="KW-1185">Reference proteome</keyword>
<feature type="chain" id="PRO_5022167383" evidence="1">
    <location>
        <begin position="28"/>
        <end position="82"/>
    </location>
</feature>
<reference evidence="2 3" key="1">
    <citation type="submission" date="2019-07" db="EMBL/GenBank/DDBJ databases">
        <title>Whole genome shotgun sequence of Nocardia ninae NBRC 108245.</title>
        <authorList>
            <person name="Hosoyama A."/>
            <person name="Uohara A."/>
            <person name="Ohji S."/>
            <person name="Ichikawa N."/>
        </authorList>
    </citation>
    <scope>NUCLEOTIDE SEQUENCE [LARGE SCALE GENOMIC DNA]</scope>
    <source>
        <strain evidence="2 3">NBRC 108245</strain>
    </source>
</reference>
<name>A0A511MN18_9NOCA</name>
<evidence type="ECO:0000313" key="2">
    <source>
        <dbReference type="EMBL" id="GEM41517.1"/>
    </source>
</evidence>
<evidence type="ECO:0000256" key="1">
    <source>
        <dbReference type="SAM" id="SignalP"/>
    </source>
</evidence>
<proteinExistence type="predicted"/>
<organism evidence="2 3">
    <name type="scientific">Nocardia ninae NBRC 108245</name>
    <dbReference type="NCBI Taxonomy" id="1210091"/>
    <lineage>
        <taxon>Bacteria</taxon>
        <taxon>Bacillati</taxon>
        <taxon>Actinomycetota</taxon>
        <taxon>Actinomycetes</taxon>
        <taxon>Mycobacteriales</taxon>
        <taxon>Nocardiaceae</taxon>
        <taxon>Nocardia</taxon>
    </lineage>
</organism>
<comment type="caution">
    <text evidence="2">The sequence shown here is derived from an EMBL/GenBank/DDBJ whole genome shotgun (WGS) entry which is preliminary data.</text>
</comment>
<accession>A0A511MN18</accession>
<feature type="signal peptide" evidence="1">
    <location>
        <begin position="1"/>
        <end position="27"/>
    </location>
</feature>